<sequence>MLHEYYIIGLIISFSHIFITNQSPNRKENISHGSKMFVGQFCLVSNEKTLIFLGTNSSIIIVSISDEFFIYDKITWPEVQNHPNMDFRNCYCDSVIYSVVQLGPDLYEICGKFDINVRCSILMKKGLVWLSLFEEHVSLGYINSRITYEYSDGYLTLAYLSNGYFPRLELKKLNLISNRFMNINETAHHSSNHLNDNSNIYDKNYWSLNVNSIRWNKLLQTSKLKNSHFTEGYEFMFYKILSLPGKRYIIFQEPAIETQLKENPWTSEQKIVYTRIARICTEDKGFLMPNDGSKLFTSFFKTRLVCQVRTKTKNLDGSPSISSTNRDFNYLVALSTSYIPEIKNDLFIYGLFSARDPQLNHELPLKLTNNLVTSGPLALCIYKLSTVDKIIESSDLMLRLPTFSPSYHQEQLNIIYENYSKFNDERDLFTYGRHRFSNGFKRINRDKYSYLTNFTKCPGSTTSNKRLALEASLLIDSVYPEKLDIFGMIESHSQITEFIIDPRHVSKIYQDKTQPGQIKHIRYTIFYVGTNNGDVYKMLLFNEIDDHFFELFPFQLNSYKNHNNFTQSISINDYNRSQSMFSMITSGHIYIIKQLFLSKNHHKITNLLLLHKSYFNKTIQIRSSNEVFNYSTMDIFSLLIFTHDTIIQIELTQCDKVQTCRECLALKDPDCYWNKILKKCDTNSEGLSNILTGFHKDCGESNDAELENPENSENSDRLRKLDLYKVPVDLVAKGTFSTGLLYPLQNIWKLLFSGFIGIIIGLIIGVVLFIIIRKKCMKLSHSQSNKLSITNNETITDESFKQIHNFTNNQNNFPINQSKQLHDISTSHLKFITNSNIPMIDNHEMILSQFNNIIDPCDHQLIIESIHKNNNIELLTSLEQTIPSNLSFEEDQINKLHLNSNKIKNSFRNYSLSNMNNDRKTSEITDSLNSSNNTIGYNYNVDLRKCKKPELSTFLTS</sequence>
<dbReference type="GO" id="GO:0071526">
    <property type="term" value="P:semaphorin-plexin signaling pathway"/>
    <property type="evidence" value="ECO:0007669"/>
    <property type="project" value="TreeGrafter"/>
</dbReference>
<organism evidence="4 5">
    <name type="scientific">Schistosoma margrebowiei</name>
    <dbReference type="NCBI Taxonomy" id="48269"/>
    <lineage>
        <taxon>Eukaryota</taxon>
        <taxon>Metazoa</taxon>
        <taxon>Spiralia</taxon>
        <taxon>Lophotrochozoa</taxon>
        <taxon>Platyhelminthes</taxon>
        <taxon>Trematoda</taxon>
        <taxon>Digenea</taxon>
        <taxon>Strigeidida</taxon>
        <taxon>Schistosomatoidea</taxon>
        <taxon>Schistosomatidae</taxon>
        <taxon>Schistosoma</taxon>
    </lineage>
</organism>
<evidence type="ECO:0000259" key="3">
    <source>
        <dbReference type="PROSITE" id="PS51004"/>
    </source>
</evidence>
<dbReference type="PROSITE" id="PS51004">
    <property type="entry name" value="SEMA"/>
    <property type="match status" value="1"/>
</dbReference>
<evidence type="ECO:0000313" key="4">
    <source>
        <dbReference type="Proteomes" id="UP000050790"/>
    </source>
</evidence>
<dbReference type="GO" id="GO:0030215">
    <property type="term" value="F:semaphorin receptor binding"/>
    <property type="evidence" value="ECO:0007669"/>
    <property type="project" value="InterPro"/>
</dbReference>
<proteinExistence type="predicted"/>
<protein>
    <recommendedName>
        <fullName evidence="3">Sema domain-containing protein</fullName>
    </recommendedName>
</protein>
<keyword evidence="2" id="KW-0472">Membrane</keyword>
<dbReference type="InterPro" id="IPR027231">
    <property type="entry name" value="Semaphorin"/>
</dbReference>
<dbReference type="GO" id="GO:0007411">
    <property type="term" value="P:axon guidance"/>
    <property type="evidence" value="ECO:0007669"/>
    <property type="project" value="TreeGrafter"/>
</dbReference>
<dbReference type="Gene3D" id="2.130.10.10">
    <property type="entry name" value="YVTN repeat-like/Quinoprotein amine dehydrogenase"/>
    <property type="match status" value="1"/>
</dbReference>
<reference evidence="5" key="1">
    <citation type="submission" date="2023-11" db="UniProtKB">
        <authorList>
            <consortium name="WormBaseParasite"/>
        </authorList>
    </citation>
    <scope>IDENTIFICATION</scope>
</reference>
<name>A0AA85A571_9TREM</name>
<dbReference type="Proteomes" id="UP000050790">
    <property type="component" value="Unassembled WGS sequence"/>
</dbReference>
<keyword evidence="2" id="KW-0812">Transmembrane</keyword>
<accession>A0AA85A571</accession>
<dbReference type="SUPFAM" id="SSF101912">
    <property type="entry name" value="Sema domain"/>
    <property type="match status" value="1"/>
</dbReference>
<feature type="domain" description="Sema" evidence="3">
    <location>
        <begin position="9"/>
        <end position="594"/>
    </location>
</feature>
<evidence type="ECO:0000313" key="5">
    <source>
        <dbReference type="WBParaSite" id="SMRG1_65290.1"/>
    </source>
</evidence>
<comment type="caution">
    <text evidence="1">Lacks conserved residue(s) required for the propagation of feature annotation.</text>
</comment>
<dbReference type="InterPro" id="IPR001627">
    <property type="entry name" value="Semap_dom"/>
</dbReference>
<dbReference type="GO" id="GO:0005886">
    <property type="term" value="C:plasma membrane"/>
    <property type="evidence" value="ECO:0007669"/>
    <property type="project" value="TreeGrafter"/>
</dbReference>
<evidence type="ECO:0000256" key="1">
    <source>
        <dbReference type="PROSITE-ProRule" id="PRU00352"/>
    </source>
</evidence>
<dbReference type="PANTHER" id="PTHR11036">
    <property type="entry name" value="SEMAPHORIN"/>
    <property type="match status" value="1"/>
</dbReference>
<keyword evidence="2" id="KW-1133">Transmembrane helix</keyword>
<dbReference type="GO" id="GO:0045499">
    <property type="term" value="F:chemorepellent activity"/>
    <property type="evidence" value="ECO:0007669"/>
    <property type="project" value="TreeGrafter"/>
</dbReference>
<feature type="transmembrane region" description="Helical" evidence="2">
    <location>
        <begin position="750"/>
        <end position="772"/>
    </location>
</feature>
<dbReference type="InterPro" id="IPR015943">
    <property type="entry name" value="WD40/YVTN_repeat-like_dom_sf"/>
</dbReference>
<dbReference type="SUPFAM" id="SSF103575">
    <property type="entry name" value="Plexin repeat"/>
    <property type="match status" value="1"/>
</dbReference>
<dbReference type="SMART" id="SM00630">
    <property type="entry name" value="Sema"/>
    <property type="match status" value="1"/>
</dbReference>
<dbReference type="PANTHER" id="PTHR11036:SF127">
    <property type="entry name" value="SEMAPHORIN-1A"/>
    <property type="match status" value="1"/>
</dbReference>
<evidence type="ECO:0000256" key="2">
    <source>
        <dbReference type="SAM" id="Phobius"/>
    </source>
</evidence>
<dbReference type="AlphaFoldDB" id="A0AA85A571"/>
<dbReference type="InterPro" id="IPR036352">
    <property type="entry name" value="Semap_dom_sf"/>
</dbReference>
<dbReference type="WBParaSite" id="SMRG1_65290.1">
    <property type="protein sequence ID" value="SMRG1_65290.1"/>
    <property type="gene ID" value="SMRG1_65290"/>
</dbReference>
<dbReference type="GO" id="GO:0030335">
    <property type="term" value="P:positive regulation of cell migration"/>
    <property type="evidence" value="ECO:0007669"/>
    <property type="project" value="TreeGrafter"/>
</dbReference>